<feature type="domain" description="Fibronectin type-III" evidence="2">
    <location>
        <begin position="101"/>
        <end position="196"/>
    </location>
</feature>
<evidence type="ECO:0000313" key="5">
    <source>
        <dbReference type="WBParaSite" id="SCUD_0000256501-mRNA-1"/>
    </source>
</evidence>
<keyword evidence="4" id="KW-1185">Reference proteome</keyword>
<protein>
    <submittedName>
        <fullName evidence="5">Fibronectin type-III domain-containing protein</fullName>
    </submittedName>
</protein>
<dbReference type="InterPro" id="IPR003961">
    <property type="entry name" value="FN3_dom"/>
</dbReference>
<evidence type="ECO:0000259" key="2">
    <source>
        <dbReference type="PROSITE" id="PS50853"/>
    </source>
</evidence>
<dbReference type="STRING" id="6186.A0A183JIP1"/>
<dbReference type="CDD" id="cd00063">
    <property type="entry name" value="FN3"/>
    <property type="match status" value="1"/>
</dbReference>
<dbReference type="InterPro" id="IPR013783">
    <property type="entry name" value="Ig-like_fold"/>
</dbReference>
<dbReference type="EMBL" id="UZAK01002531">
    <property type="protein sequence ID" value="VDO75425.1"/>
    <property type="molecule type" value="Genomic_DNA"/>
</dbReference>
<evidence type="ECO:0000313" key="3">
    <source>
        <dbReference type="EMBL" id="VDO75425.1"/>
    </source>
</evidence>
<dbReference type="WBParaSite" id="SCUD_0000256501-mRNA-1">
    <property type="protein sequence ID" value="SCUD_0000256501-mRNA-1"/>
    <property type="gene ID" value="SCUD_0000256501"/>
</dbReference>
<name>A0A183JIP1_9TREM</name>
<evidence type="ECO:0000313" key="4">
    <source>
        <dbReference type="Proteomes" id="UP000279833"/>
    </source>
</evidence>
<dbReference type="AlphaFoldDB" id="A0A183JIP1"/>
<feature type="compositionally biased region" description="Polar residues" evidence="1">
    <location>
        <begin position="39"/>
        <end position="49"/>
    </location>
</feature>
<accession>A0A183JIP1</accession>
<dbReference type="Pfam" id="PF00041">
    <property type="entry name" value="fn3"/>
    <property type="match status" value="1"/>
</dbReference>
<organism evidence="5">
    <name type="scientific">Schistosoma curassoni</name>
    <dbReference type="NCBI Taxonomy" id="6186"/>
    <lineage>
        <taxon>Eukaryota</taxon>
        <taxon>Metazoa</taxon>
        <taxon>Spiralia</taxon>
        <taxon>Lophotrochozoa</taxon>
        <taxon>Platyhelminthes</taxon>
        <taxon>Trematoda</taxon>
        <taxon>Digenea</taxon>
        <taxon>Strigeidida</taxon>
        <taxon>Schistosomatoidea</taxon>
        <taxon>Schistosomatidae</taxon>
        <taxon>Schistosoma</taxon>
    </lineage>
</organism>
<dbReference type="SUPFAM" id="SSF49265">
    <property type="entry name" value="Fibronectin type III"/>
    <property type="match status" value="1"/>
</dbReference>
<dbReference type="PROSITE" id="PS50853">
    <property type="entry name" value="FN3"/>
    <property type="match status" value="1"/>
</dbReference>
<dbReference type="Gene3D" id="2.60.40.10">
    <property type="entry name" value="Immunoglobulins"/>
    <property type="match status" value="1"/>
</dbReference>
<sequence>LLAIINGLDVTLKEQLIVYHFILIRADDASENYNDRLMNKSTNSRNATSGPKDAPTNIRLSKLRLTNKLHTKLQLLDFSTIQTSSDALNNDIIHDQNNDNSNDNNKPSSHFLVTMFIKWDPPTYPNGRILASALYLTTNMKQSTRKWTERSVNGGSTEAGLLRLKPSTLYFVKITSRNQHGRSPSSNIIAFYTPNGMDFSVFII</sequence>
<feature type="region of interest" description="Disordered" evidence="1">
    <location>
        <begin position="35"/>
        <end position="56"/>
    </location>
</feature>
<reference evidence="3 4" key="2">
    <citation type="submission" date="2018-11" db="EMBL/GenBank/DDBJ databases">
        <authorList>
            <consortium name="Pathogen Informatics"/>
        </authorList>
    </citation>
    <scope>NUCLEOTIDE SEQUENCE [LARGE SCALE GENOMIC DNA]</scope>
    <source>
        <strain evidence="3">Dakar</strain>
        <strain evidence="4">Dakar, Senegal</strain>
    </source>
</reference>
<dbReference type="Proteomes" id="UP000279833">
    <property type="component" value="Unassembled WGS sequence"/>
</dbReference>
<proteinExistence type="predicted"/>
<evidence type="ECO:0000256" key="1">
    <source>
        <dbReference type="SAM" id="MobiDB-lite"/>
    </source>
</evidence>
<dbReference type="InterPro" id="IPR036116">
    <property type="entry name" value="FN3_sf"/>
</dbReference>
<reference evidence="5" key="1">
    <citation type="submission" date="2016-06" db="UniProtKB">
        <authorList>
            <consortium name="WormBaseParasite"/>
        </authorList>
    </citation>
    <scope>IDENTIFICATION</scope>
</reference>
<gene>
    <name evidence="3" type="ORF">SCUD_LOCUS2566</name>
</gene>